<reference evidence="3" key="1">
    <citation type="submission" date="2020-12" db="EMBL/GenBank/DDBJ databases">
        <title>Ramlibacter sp. nov., isolated from a freshwater alga, Cryptomonas.</title>
        <authorList>
            <person name="Kim H.M."/>
            <person name="Jeon C.O."/>
        </authorList>
    </citation>
    <scope>NUCLEOTIDE SEQUENCE</scope>
    <source>
        <strain evidence="3">CrO1</strain>
    </source>
</reference>
<dbReference type="InterPro" id="IPR036291">
    <property type="entry name" value="NAD(P)-bd_dom_sf"/>
</dbReference>
<dbReference type="InterPro" id="IPR002347">
    <property type="entry name" value="SDR_fam"/>
</dbReference>
<dbReference type="RefSeq" id="WP_200788712.1">
    <property type="nucleotide sequence ID" value="NZ_JAEDAO010000001.1"/>
</dbReference>
<keyword evidence="2" id="KW-0560">Oxidoreductase</keyword>
<dbReference type="PANTHER" id="PTHR42760:SF133">
    <property type="entry name" value="3-OXOACYL-[ACYL-CARRIER-PROTEIN] REDUCTASE"/>
    <property type="match status" value="1"/>
</dbReference>
<evidence type="ECO:0000313" key="3">
    <source>
        <dbReference type="EMBL" id="MBK0393765.1"/>
    </source>
</evidence>
<dbReference type="SUPFAM" id="SSF51735">
    <property type="entry name" value="NAD(P)-binding Rossmann-fold domains"/>
    <property type="match status" value="1"/>
</dbReference>
<organism evidence="3 4">
    <name type="scientific">Ramlibacter algicola</name>
    <dbReference type="NCBI Taxonomy" id="2795217"/>
    <lineage>
        <taxon>Bacteria</taxon>
        <taxon>Pseudomonadati</taxon>
        <taxon>Pseudomonadota</taxon>
        <taxon>Betaproteobacteria</taxon>
        <taxon>Burkholderiales</taxon>
        <taxon>Comamonadaceae</taxon>
        <taxon>Ramlibacter</taxon>
    </lineage>
</organism>
<dbReference type="Proteomes" id="UP000617041">
    <property type="component" value="Unassembled WGS sequence"/>
</dbReference>
<accession>A0A934Q2B7</accession>
<dbReference type="Pfam" id="PF13561">
    <property type="entry name" value="adh_short_C2"/>
    <property type="match status" value="1"/>
</dbReference>
<proteinExistence type="inferred from homology"/>
<dbReference type="GO" id="GO:0016616">
    <property type="term" value="F:oxidoreductase activity, acting on the CH-OH group of donors, NAD or NADP as acceptor"/>
    <property type="evidence" value="ECO:0007669"/>
    <property type="project" value="TreeGrafter"/>
</dbReference>
<dbReference type="Gene3D" id="3.40.50.720">
    <property type="entry name" value="NAD(P)-binding Rossmann-like Domain"/>
    <property type="match status" value="1"/>
</dbReference>
<dbReference type="PRINTS" id="PR00080">
    <property type="entry name" value="SDRFAMILY"/>
</dbReference>
<evidence type="ECO:0000256" key="2">
    <source>
        <dbReference type="ARBA" id="ARBA00023002"/>
    </source>
</evidence>
<comment type="similarity">
    <text evidence="1">Belongs to the short-chain dehydrogenases/reductases (SDR) family.</text>
</comment>
<dbReference type="FunFam" id="3.40.50.720:FF:000084">
    <property type="entry name" value="Short-chain dehydrogenase reductase"/>
    <property type="match status" value="1"/>
</dbReference>
<gene>
    <name evidence="3" type="ORF">I8E28_14295</name>
</gene>
<name>A0A934Q2B7_9BURK</name>
<evidence type="ECO:0000256" key="1">
    <source>
        <dbReference type="ARBA" id="ARBA00006484"/>
    </source>
</evidence>
<protein>
    <submittedName>
        <fullName evidence="3">SDR family oxidoreductase</fullName>
    </submittedName>
</protein>
<evidence type="ECO:0000313" key="4">
    <source>
        <dbReference type="Proteomes" id="UP000617041"/>
    </source>
</evidence>
<dbReference type="AlphaFoldDB" id="A0A934Q2B7"/>
<dbReference type="PRINTS" id="PR00081">
    <property type="entry name" value="GDHRDH"/>
</dbReference>
<dbReference type="EMBL" id="JAEDAO010000001">
    <property type="protein sequence ID" value="MBK0393765.1"/>
    <property type="molecule type" value="Genomic_DNA"/>
</dbReference>
<keyword evidence="4" id="KW-1185">Reference proteome</keyword>
<comment type="caution">
    <text evidence="3">The sequence shown here is derived from an EMBL/GenBank/DDBJ whole genome shotgun (WGS) entry which is preliminary data.</text>
</comment>
<dbReference type="PANTHER" id="PTHR42760">
    <property type="entry name" value="SHORT-CHAIN DEHYDROGENASES/REDUCTASES FAMILY MEMBER"/>
    <property type="match status" value="1"/>
</dbReference>
<sequence length="254" mass="26264">MDVTQPPAHPRTAVITGAARGIGLETATRLVREGYRVALVDRDPLVRDSAAGLPAGSAVAVTVDIGTPDAPQAIAEAVKHWSPPSVLVNNAGISPKVNGRSNGLLQIEQAEWDLVMNVNLYAAFRMCKHFIPGMREMGWGRIVNVASLAGRSKSIVAGATYMASKAALLGLSRSIASQFGLDGITCNSVAPGRVDTLMGAAGGAGQNTDYATQIPVGRIGKAHEIAAAIVYLASEDAGFVNGAVIDLNGGFFMA</sequence>